<proteinExistence type="predicted"/>
<feature type="compositionally biased region" description="Basic and acidic residues" evidence="1">
    <location>
        <begin position="1"/>
        <end position="10"/>
    </location>
</feature>
<feature type="region of interest" description="Disordered" evidence="1">
    <location>
        <begin position="1"/>
        <end position="76"/>
    </location>
</feature>
<feature type="compositionally biased region" description="Basic and acidic residues" evidence="1">
    <location>
        <begin position="35"/>
        <end position="45"/>
    </location>
</feature>
<evidence type="ECO:0000313" key="3">
    <source>
        <dbReference type="Proteomes" id="UP000521872"/>
    </source>
</evidence>
<keyword evidence="3" id="KW-1185">Reference proteome</keyword>
<comment type="caution">
    <text evidence="2">The sequence shown here is derived from an EMBL/GenBank/DDBJ whole genome shotgun (WGS) entry which is preliminary data.</text>
</comment>
<dbReference type="EMBL" id="JAACJL010000046">
    <property type="protein sequence ID" value="KAF4613209.1"/>
    <property type="molecule type" value="Genomic_DNA"/>
</dbReference>
<evidence type="ECO:0000313" key="2">
    <source>
        <dbReference type="EMBL" id="KAF4613209.1"/>
    </source>
</evidence>
<organism evidence="2 3">
    <name type="scientific">Agrocybe pediades</name>
    <dbReference type="NCBI Taxonomy" id="84607"/>
    <lineage>
        <taxon>Eukaryota</taxon>
        <taxon>Fungi</taxon>
        <taxon>Dikarya</taxon>
        <taxon>Basidiomycota</taxon>
        <taxon>Agaricomycotina</taxon>
        <taxon>Agaricomycetes</taxon>
        <taxon>Agaricomycetidae</taxon>
        <taxon>Agaricales</taxon>
        <taxon>Agaricineae</taxon>
        <taxon>Strophariaceae</taxon>
        <taxon>Agrocybe</taxon>
    </lineage>
</organism>
<protein>
    <submittedName>
        <fullName evidence="2">Uncharacterized protein</fullName>
    </submittedName>
</protein>
<evidence type="ECO:0000256" key="1">
    <source>
        <dbReference type="SAM" id="MobiDB-lite"/>
    </source>
</evidence>
<accession>A0A8H4QLQ7</accession>
<gene>
    <name evidence="2" type="ORF">D9613_010739</name>
</gene>
<sequence length="159" mass="17680">MNIENNEQHHQHQQQGTRSCTCDSNEQRTTKAKKERGGRGGEVKTSRQFGEAWLAIHNEADASHPPGKHHKQQQNQSIHGIAEYTKPTKPTNFDAAACTIICPELARSNAHFSFSSSSSSNSILYSVATVYPLPSRLIVSWNMDQNADHVKLEEDVKVG</sequence>
<reference evidence="2 3" key="1">
    <citation type="submission" date="2019-12" db="EMBL/GenBank/DDBJ databases">
        <authorList>
            <person name="Floudas D."/>
            <person name="Bentzer J."/>
            <person name="Ahren D."/>
            <person name="Johansson T."/>
            <person name="Persson P."/>
            <person name="Tunlid A."/>
        </authorList>
    </citation>
    <scope>NUCLEOTIDE SEQUENCE [LARGE SCALE GENOMIC DNA]</scope>
    <source>
        <strain evidence="2 3">CBS 102.39</strain>
    </source>
</reference>
<dbReference type="Proteomes" id="UP000521872">
    <property type="component" value="Unassembled WGS sequence"/>
</dbReference>
<dbReference type="AlphaFoldDB" id="A0A8H4QLQ7"/>
<name>A0A8H4QLQ7_9AGAR</name>